<reference evidence="2" key="1">
    <citation type="submission" date="2018-11" db="EMBL/GenBank/DDBJ databases">
        <authorList>
            <person name="Alioto T."/>
            <person name="Alioto T."/>
        </authorList>
    </citation>
    <scope>NUCLEOTIDE SEQUENCE</scope>
</reference>
<gene>
    <name evidence="2" type="ORF">MGAL_10B037248</name>
</gene>
<evidence type="ECO:0000313" key="2">
    <source>
        <dbReference type="EMBL" id="VDI32554.1"/>
    </source>
</evidence>
<dbReference type="EMBL" id="UYJE01004930">
    <property type="protein sequence ID" value="VDI32554.1"/>
    <property type="molecule type" value="Genomic_DNA"/>
</dbReference>
<protein>
    <recommendedName>
        <fullName evidence="1">DUF6589 domain-containing protein</fullName>
    </recommendedName>
</protein>
<evidence type="ECO:0000259" key="1">
    <source>
        <dbReference type="Pfam" id="PF20231"/>
    </source>
</evidence>
<dbReference type="InterPro" id="IPR011011">
    <property type="entry name" value="Znf_FYVE_PHD"/>
</dbReference>
<accession>A0A8B6ED28</accession>
<dbReference type="OrthoDB" id="6123456at2759"/>
<keyword evidence="3" id="KW-1185">Reference proteome</keyword>
<proteinExistence type="predicted"/>
<dbReference type="InterPro" id="IPR046496">
    <property type="entry name" value="DUF6589"/>
</dbReference>
<dbReference type="Proteomes" id="UP000596742">
    <property type="component" value="Unassembled WGS sequence"/>
</dbReference>
<evidence type="ECO:0000313" key="3">
    <source>
        <dbReference type="Proteomes" id="UP000596742"/>
    </source>
</evidence>
<organism evidence="2 3">
    <name type="scientific">Mytilus galloprovincialis</name>
    <name type="common">Mediterranean mussel</name>
    <dbReference type="NCBI Taxonomy" id="29158"/>
    <lineage>
        <taxon>Eukaryota</taxon>
        <taxon>Metazoa</taxon>
        <taxon>Spiralia</taxon>
        <taxon>Lophotrochozoa</taxon>
        <taxon>Mollusca</taxon>
        <taxon>Bivalvia</taxon>
        <taxon>Autobranchia</taxon>
        <taxon>Pteriomorphia</taxon>
        <taxon>Mytilida</taxon>
        <taxon>Mytiloidea</taxon>
        <taxon>Mytilidae</taxon>
        <taxon>Mytilinae</taxon>
        <taxon>Mytilus</taxon>
    </lineage>
</organism>
<sequence length="532" mass="61106">MKICKRYIPSIQDKPYTAIVYGDGLSCERGNDAHRARVNGLNPWERLEGCEPAVQEFHKEMILLQDYFDEFFKGSSAADKGTLNHLKNIFNFRQVKSDISDNFNHAWELMCLVTEGYVCLLTMKLMEMADKGDRPSAAPESIENSSVDDRQEYLQSVVSSVVQNVWHHLETESLKTDDQTEPEKFCCGEDIEEEVILCGAGRNCTKGEVFHYSCAGLDTENLPNNWFCSGTCRNEKDSYPYCTCHQDLGNDEPMIGCSAGSKCTADEWYHTKCLDMTDVPEGNWYCRSACKSSKKAKSRKKSKSRSTVNKSDDFKYNYSRAITWTGLNLLCRRDAVREADGEAMMSHWKLDLVHFFSTKHPKYVILAHRLLVSINGWLPDKLKHDLIYNRTVNYGGGIGRNLPMDFMNEILNRLFKDLLDSAKGRYTNNTIQRCSQIVGPLGEALDSVFDSKVIENELYRHRRRNADRDLNVSRMITFLGDESLFSQTPGRHHRAFPEYFHNDNPKFPGKFQGKMKQLSKRLDKRRRIIVNA</sequence>
<dbReference type="AlphaFoldDB" id="A0A8B6ED28"/>
<dbReference type="SUPFAM" id="SSF57903">
    <property type="entry name" value="FYVE/PHD zinc finger"/>
    <property type="match status" value="1"/>
</dbReference>
<feature type="domain" description="DUF6589" evidence="1">
    <location>
        <begin position="16"/>
        <end position="444"/>
    </location>
</feature>
<comment type="caution">
    <text evidence="2">The sequence shown here is derived from an EMBL/GenBank/DDBJ whole genome shotgun (WGS) entry which is preliminary data.</text>
</comment>
<name>A0A8B6ED28_MYTGA</name>
<dbReference type="Gene3D" id="3.30.40.10">
    <property type="entry name" value="Zinc/RING finger domain, C3HC4 (zinc finger)"/>
    <property type="match status" value="2"/>
</dbReference>
<dbReference type="InterPro" id="IPR013083">
    <property type="entry name" value="Znf_RING/FYVE/PHD"/>
</dbReference>
<dbReference type="Pfam" id="PF20231">
    <property type="entry name" value="DUF6589"/>
    <property type="match status" value="1"/>
</dbReference>